<keyword evidence="3" id="KW-1185">Reference proteome</keyword>
<evidence type="ECO:0000313" key="2">
    <source>
        <dbReference type="EMBL" id="KAL1592255.1"/>
    </source>
</evidence>
<feature type="compositionally biased region" description="Low complexity" evidence="1">
    <location>
        <begin position="166"/>
        <end position="189"/>
    </location>
</feature>
<evidence type="ECO:0000313" key="3">
    <source>
        <dbReference type="Proteomes" id="UP001521785"/>
    </source>
</evidence>
<reference evidence="2 3" key="1">
    <citation type="submission" date="2024-02" db="EMBL/GenBank/DDBJ databases">
        <title>De novo assembly and annotation of 12 fungi associated with fruit tree decline syndrome in Ontario, Canada.</title>
        <authorList>
            <person name="Sulman M."/>
            <person name="Ellouze W."/>
            <person name="Ilyukhin E."/>
        </authorList>
    </citation>
    <scope>NUCLEOTIDE SEQUENCE [LARGE SCALE GENOMIC DNA]</scope>
    <source>
        <strain evidence="2 3">M42-189</strain>
    </source>
</reference>
<sequence length="456" mass="51543">MPDSNDLPHFHGGFPFERDDYSAPAPDFIIASRLYNNRPLPHSYPFDATTSVGLRSREGSRRSTHVKPKSNVGWKSSFDASLFCDDCKCRGHTNRDKPCPKKDKPRCTYCGKRGHERIGCRTEKRDITKAAKTIRGTDLSVSGTTAAEAAAQVKLSTAPVSDNNLSSGSAPSTSPAATTEEASSDTPTSFRSSADGSDGALKHLAVDASPTSVKLSPRLNTDRRLLSNTKFLREKAPQASTDHDPHTQSPQGFMSLPLELREKIWTYAMRDLPSRFIIDEDVYIDQVVFQPDTLLPFTFICRTLKTEIILTWIRRTRFIFSSSAHRLHDKLIRFLEQFEDGLLSVRMIGYHRDSWCRIRTPFEENIFKSIKVSGHLVKADFRSSPAYLVSRCPGITSIVVTAQRLRYLSFPPSTQVERKSIPLTKENLRDYWCFDGLFDMQKLRHFYISCVGEKFI</sequence>
<proteinExistence type="predicted"/>
<accession>A0ABR3QJC3</accession>
<dbReference type="Proteomes" id="UP001521785">
    <property type="component" value="Unassembled WGS sequence"/>
</dbReference>
<protein>
    <recommendedName>
        <fullName evidence="4">CCHC-type domain-containing protein</fullName>
    </recommendedName>
</protein>
<comment type="caution">
    <text evidence="2">The sequence shown here is derived from an EMBL/GenBank/DDBJ whole genome shotgun (WGS) entry which is preliminary data.</text>
</comment>
<gene>
    <name evidence="2" type="ORF">SLS60_011332</name>
</gene>
<name>A0ABR3QJC3_9PLEO</name>
<feature type="compositionally biased region" description="Basic and acidic residues" evidence="1">
    <location>
        <begin position="233"/>
        <end position="246"/>
    </location>
</feature>
<organism evidence="2 3">
    <name type="scientific">Paraconiothyrium brasiliense</name>
    <dbReference type="NCBI Taxonomy" id="300254"/>
    <lineage>
        <taxon>Eukaryota</taxon>
        <taxon>Fungi</taxon>
        <taxon>Dikarya</taxon>
        <taxon>Ascomycota</taxon>
        <taxon>Pezizomycotina</taxon>
        <taxon>Dothideomycetes</taxon>
        <taxon>Pleosporomycetidae</taxon>
        <taxon>Pleosporales</taxon>
        <taxon>Massarineae</taxon>
        <taxon>Didymosphaeriaceae</taxon>
        <taxon>Paraconiothyrium</taxon>
    </lineage>
</organism>
<evidence type="ECO:0008006" key="4">
    <source>
        <dbReference type="Google" id="ProtNLM"/>
    </source>
</evidence>
<feature type="region of interest" description="Disordered" evidence="1">
    <location>
        <begin position="159"/>
        <end position="197"/>
    </location>
</feature>
<evidence type="ECO:0000256" key="1">
    <source>
        <dbReference type="SAM" id="MobiDB-lite"/>
    </source>
</evidence>
<dbReference type="EMBL" id="JAKJXO020000021">
    <property type="protein sequence ID" value="KAL1592255.1"/>
    <property type="molecule type" value="Genomic_DNA"/>
</dbReference>
<feature type="region of interest" description="Disordered" evidence="1">
    <location>
        <begin position="233"/>
        <end position="253"/>
    </location>
</feature>